<protein>
    <recommendedName>
        <fullName evidence="3">Fibronectin type-III domain-containing protein</fullName>
    </recommendedName>
</protein>
<keyword evidence="2" id="KW-1185">Reference proteome</keyword>
<dbReference type="OrthoDB" id="1121506at2"/>
<evidence type="ECO:0000313" key="1">
    <source>
        <dbReference type="EMBL" id="RZS98806.1"/>
    </source>
</evidence>
<evidence type="ECO:0008006" key="3">
    <source>
        <dbReference type="Google" id="ProtNLM"/>
    </source>
</evidence>
<dbReference type="InterPro" id="IPR013783">
    <property type="entry name" value="Ig-like_fold"/>
</dbReference>
<dbReference type="RefSeq" id="WP_130284686.1">
    <property type="nucleotide sequence ID" value="NZ_SGXE01000001.1"/>
</dbReference>
<accession>A0A4Q7PEG1</accession>
<dbReference type="Proteomes" id="UP000292262">
    <property type="component" value="Unassembled WGS sequence"/>
</dbReference>
<name>A0A4Q7PEG1_9FLAO</name>
<organism evidence="1 2">
    <name type="scientific">Aquimarina brevivitae</name>
    <dbReference type="NCBI Taxonomy" id="323412"/>
    <lineage>
        <taxon>Bacteria</taxon>
        <taxon>Pseudomonadati</taxon>
        <taxon>Bacteroidota</taxon>
        <taxon>Flavobacteriia</taxon>
        <taxon>Flavobacteriales</taxon>
        <taxon>Flavobacteriaceae</taxon>
        <taxon>Aquimarina</taxon>
    </lineage>
</organism>
<evidence type="ECO:0000313" key="2">
    <source>
        <dbReference type="Proteomes" id="UP000292262"/>
    </source>
</evidence>
<sequence length="309" mass="33940">MKKYFIYIGITIISLISCEEILIEEDLSDDTVTLIAPVDGSTVANASVNFSWEAVDPATSYRLQIARPSFASAVQVVKDTTLALTSFSTTLTSNTYEWRVRAQNAGSNTVYTSAAFSVTESDNFPARDVVLLSPQNNQIINTATITLTWEQVTDATTYRVQLLDDTNQVIDEQAVTTTSAQFVFPEGTTTWQVRAENDTQNTLYSSRTITVDSTNPAKPVGTTPANQATLTSTSVDFSWTRELIEGTTEFDSIYVYRDQQLTDLVTKDQATAPTTITLGASSTYFWVVQAFDEAGNESETSDTLTFSIN</sequence>
<dbReference type="PROSITE" id="PS51257">
    <property type="entry name" value="PROKAR_LIPOPROTEIN"/>
    <property type="match status" value="1"/>
</dbReference>
<dbReference type="Gene3D" id="2.60.40.10">
    <property type="entry name" value="Immunoglobulins"/>
    <property type="match status" value="3"/>
</dbReference>
<dbReference type="SUPFAM" id="SSF49265">
    <property type="entry name" value="Fibronectin type III"/>
    <property type="match status" value="1"/>
</dbReference>
<dbReference type="AlphaFoldDB" id="A0A4Q7PEG1"/>
<proteinExistence type="predicted"/>
<reference evidence="1 2" key="1">
    <citation type="submission" date="2019-02" db="EMBL/GenBank/DDBJ databases">
        <title>Genomic Encyclopedia of Type Strains, Phase IV (KMG-IV): sequencing the most valuable type-strain genomes for metagenomic binning, comparative biology and taxonomic classification.</title>
        <authorList>
            <person name="Goeker M."/>
        </authorList>
    </citation>
    <scope>NUCLEOTIDE SEQUENCE [LARGE SCALE GENOMIC DNA]</scope>
    <source>
        <strain evidence="1 2">DSM 17196</strain>
    </source>
</reference>
<dbReference type="EMBL" id="SGXE01000001">
    <property type="protein sequence ID" value="RZS98806.1"/>
    <property type="molecule type" value="Genomic_DNA"/>
</dbReference>
<comment type="caution">
    <text evidence="1">The sequence shown here is derived from an EMBL/GenBank/DDBJ whole genome shotgun (WGS) entry which is preliminary data.</text>
</comment>
<dbReference type="InterPro" id="IPR036116">
    <property type="entry name" value="FN3_sf"/>
</dbReference>
<gene>
    <name evidence="1" type="ORF">EV197_0006</name>
</gene>